<evidence type="ECO:0000256" key="15">
    <source>
        <dbReference type="ARBA" id="ARBA00022909"/>
    </source>
</evidence>
<evidence type="ECO:0000256" key="8">
    <source>
        <dbReference type="ARBA" id="ARBA00013025"/>
    </source>
</evidence>
<evidence type="ECO:0000256" key="7">
    <source>
        <dbReference type="ARBA" id="ARBA00013023"/>
    </source>
</evidence>
<dbReference type="InterPro" id="IPR036565">
    <property type="entry name" value="Mur-like_cat_sf"/>
</dbReference>
<dbReference type="GO" id="GO:0046654">
    <property type="term" value="P:tetrahydrofolate biosynthetic process"/>
    <property type="evidence" value="ECO:0007669"/>
    <property type="project" value="UniProtKB-UniPathway"/>
</dbReference>
<gene>
    <name evidence="27" type="ORF">BECKFM1743A_GA0114220_106103</name>
    <name evidence="28" type="ORF">BECKFM1743B_GA0114221_105962</name>
    <name evidence="26" type="ORF">BECKFM1743C_GA0114222_1007116</name>
</gene>
<comment type="function">
    <text evidence="2">Functions in two distinct reactions of the de novo folate biosynthetic pathway. Catalyzes the addition of a glutamate residue to dihydropteroate (7,8-dihydropteroate or H2Pte) to form dihydrofolate (7,8-dihydrofolate monoglutamate or H2Pte-Glu). Also catalyzes successive additions of L-glutamate to tetrahydrofolate or 10-formyltetrahydrofolate or 5,10-methylenetetrahydrofolate, leading to folylpolyglutamate derivatives.</text>
</comment>
<dbReference type="FunFam" id="3.40.1190.10:FF:000004">
    <property type="entry name" value="Dihydrofolate synthase/folylpolyglutamate synthase"/>
    <property type="match status" value="1"/>
</dbReference>
<dbReference type="EMBL" id="CAADFL010000596">
    <property type="protein sequence ID" value="VFK19101.1"/>
    <property type="molecule type" value="Genomic_DNA"/>
</dbReference>
<evidence type="ECO:0000256" key="2">
    <source>
        <dbReference type="ARBA" id="ARBA00002714"/>
    </source>
</evidence>
<dbReference type="GO" id="GO:0046656">
    <property type="term" value="P:folic acid biosynthetic process"/>
    <property type="evidence" value="ECO:0007669"/>
    <property type="project" value="UniProtKB-KW"/>
</dbReference>
<feature type="domain" description="Mur ligase central" evidence="25">
    <location>
        <begin position="47"/>
        <end position="194"/>
    </location>
</feature>
<evidence type="ECO:0000256" key="21">
    <source>
        <dbReference type="ARBA" id="ARBA00049035"/>
    </source>
</evidence>
<dbReference type="GO" id="GO:0005737">
    <property type="term" value="C:cytoplasm"/>
    <property type="evidence" value="ECO:0007669"/>
    <property type="project" value="TreeGrafter"/>
</dbReference>
<evidence type="ECO:0000259" key="25">
    <source>
        <dbReference type="Pfam" id="PF08245"/>
    </source>
</evidence>
<keyword evidence="15" id="KW-0289">Folate biosynthesis</keyword>
<evidence type="ECO:0000256" key="10">
    <source>
        <dbReference type="ARBA" id="ARBA00022598"/>
    </source>
</evidence>
<keyword evidence="12 23" id="KW-0547">Nucleotide-binding</keyword>
<dbReference type="InterPro" id="IPR004101">
    <property type="entry name" value="Mur_ligase_C"/>
</dbReference>
<dbReference type="GO" id="GO:0005524">
    <property type="term" value="F:ATP binding"/>
    <property type="evidence" value="ECO:0007669"/>
    <property type="project" value="UniProtKB-KW"/>
</dbReference>
<evidence type="ECO:0000259" key="24">
    <source>
        <dbReference type="Pfam" id="PF02875"/>
    </source>
</evidence>
<comment type="catalytic activity">
    <reaction evidence="21">
        <text>(6R)-5,10-methylenetetrahydrofolyl-(gamma-L-Glu)(n) + L-glutamate + ATP = (6R)-5,10-methylenetetrahydrofolyl-(gamma-L-Glu)(n+1) + ADP + phosphate + H(+)</text>
        <dbReference type="Rhea" id="RHEA:51912"/>
        <dbReference type="Rhea" id="RHEA-COMP:13257"/>
        <dbReference type="Rhea" id="RHEA-COMP:13258"/>
        <dbReference type="ChEBI" id="CHEBI:15378"/>
        <dbReference type="ChEBI" id="CHEBI:29985"/>
        <dbReference type="ChEBI" id="CHEBI:30616"/>
        <dbReference type="ChEBI" id="CHEBI:43474"/>
        <dbReference type="ChEBI" id="CHEBI:136572"/>
        <dbReference type="ChEBI" id="CHEBI:456216"/>
        <dbReference type="EC" id="6.3.2.17"/>
    </reaction>
</comment>
<dbReference type="Pfam" id="PF02875">
    <property type="entry name" value="Mur_ligase_C"/>
    <property type="match status" value="1"/>
</dbReference>
<comment type="pathway">
    <text evidence="3">Cofactor biosynthesis; tetrahydrofolate biosynthesis; 7,8-dihydrofolate from 2-amino-4-hydroxy-6-hydroxymethyl-7,8-dihydropteridine diphosphate and 4-aminobenzoate: step 2/2.</text>
</comment>
<dbReference type="NCBIfam" id="TIGR01499">
    <property type="entry name" value="folC"/>
    <property type="match status" value="1"/>
</dbReference>
<evidence type="ECO:0000256" key="13">
    <source>
        <dbReference type="ARBA" id="ARBA00022840"/>
    </source>
</evidence>
<evidence type="ECO:0000256" key="17">
    <source>
        <dbReference type="ARBA" id="ARBA00030592"/>
    </source>
</evidence>
<comment type="cofactor">
    <cofactor evidence="1">
        <name>Mg(2+)</name>
        <dbReference type="ChEBI" id="CHEBI:18420"/>
    </cofactor>
</comment>
<evidence type="ECO:0000256" key="11">
    <source>
        <dbReference type="ARBA" id="ARBA00022723"/>
    </source>
</evidence>
<evidence type="ECO:0000256" key="12">
    <source>
        <dbReference type="ARBA" id="ARBA00022741"/>
    </source>
</evidence>
<dbReference type="PIRSF" id="PIRSF001563">
    <property type="entry name" value="Folylpolyglu_synth"/>
    <property type="match status" value="1"/>
</dbReference>
<evidence type="ECO:0000256" key="16">
    <source>
        <dbReference type="ARBA" id="ARBA00030048"/>
    </source>
</evidence>
<dbReference type="PANTHER" id="PTHR11136:SF0">
    <property type="entry name" value="DIHYDROFOLATE SYNTHETASE-RELATED"/>
    <property type="match status" value="1"/>
</dbReference>
<protein>
    <recommendedName>
        <fullName evidence="9">Dihydrofolate synthase/folylpolyglutamate synthase</fullName>
        <ecNumber evidence="7">6.3.2.12</ecNumber>
        <ecNumber evidence="8">6.3.2.17</ecNumber>
    </recommendedName>
    <alternativeName>
        <fullName evidence="18">Folylpoly-gamma-glutamate synthetase-dihydrofolate synthetase</fullName>
    </alternativeName>
    <alternativeName>
        <fullName evidence="16">Folylpolyglutamate synthetase</fullName>
    </alternativeName>
    <alternativeName>
        <fullName evidence="17">Tetrahydrofolylpolyglutamate synthase</fullName>
    </alternativeName>
</protein>
<dbReference type="GO" id="GO:0046872">
    <property type="term" value="F:metal ion binding"/>
    <property type="evidence" value="ECO:0007669"/>
    <property type="project" value="UniProtKB-KW"/>
</dbReference>
<dbReference type="EMBL" id="CAADEZ010000610">
    <property type="protein sequence ID" value="VFJ71918.1"/>
    <property type="molecule type" value="Genomic_DNA"/>
</dbReference>
<evidence type="ECO:0000256" key="18">
    <source>
        <dbReference type="ARBA" id="ARBA00032510"/>
    </source>
</evidence>
<evidence type="ECO:0000256" key="4">
    <source>
        <dbReference type="ARBA" id="ARBA00005150"/>
    </source>
</evidence>
<name>A0A450SBE3_9GAMM</name>
<dbReference type="AlphaFoldDB" id="A0A450SBE3"/>
<comment type="similarity">
    <text evidence="5 23">Belongs to the folylpolyglutamate synthase family.</text>
</comment>
<comment type="catalytic activity">
    <reaction evidence="22">
        <text>7,8-dihydropteroate + L-glutamate + ATP = 7,8-dihydrofolate + ADP + phosphate + H(+)</text>
        <dbReference type="Rhea" id="RHEA:23584"/>
        <dbReference type="ChEBI" id="CHEBI:15378"/>
        <dbReference type="ChEBI" id="CHEBI:17839"/>
        <dbReference type="ChEBI" id="CHEBI:29985"/>
        <dbReference type="ChEBI" id="CHEBI:30616"/>
        <dbReference type="ChEBI" id="CHEBI:43474"/>
        <dbReference type="ChEBI" id="CHEBI:57451"/>
        <dbReference type="ChEBI" id="CHEBI:456216"/>
        <dbReference type="EC" id="6.3.2.12"/>
    </reaction>
</comment>
<evidence type="ECO:0000256" key="1">
    <source>
        <dbReference type="ARBA" id="ARBA00001946"/>
    </source>
</evidence>
<reference evidence="26" key="1">
    <citation type="submission" date="2019-02" db="EMBL/GenBank/DDBJ databases">
        <authorList>
            <person name="Gruber-Vodicka R. H."/>
            <person name="Seah K. B. B."/>
        </authorList>
    </citation>
    <scope>NUCLEOTIDE SEQUENCE</scope>
    <source>
        <strain evidence="27">BECK_BZ163</strain>
        <strain evidence="28">BECK_BZ164</strain>
        <strain evidence="26">BECK_BZ165</strain>
    </source>
</reference>
<proteinExistence type="inferred from homology"/>
<evidence type="ECO:0000256" key="20">
    <source>
        <dbReference type="ARBA" id="ARBA00047808"/>
    </source>
</evidence>
<dbReference type="GO" id="GO:0004326">
    <property type="term" value="F:tetrahydrofolylpolyglutamate synthase activity"/>
    <property type="evidence" value="ECO:0007669"/>
    <property type="project" value="UniProtKB-EC"/>
</dbReference>
<keyword evidence="10 23" id="KW-0436">Ligase</keyword>
<evidence type="ECO:0000313" key="27">
    <source>
        <dbReference type="EMBL" id="VFJ71918.1"/>
    </source>
</evidence>
<dbReference type="EC" id="6.3.2.17" evidence="8"/>
<feature type="domain" description="Mur ligase C-terminal" evidence="24">
    <location>
        <begin position="297"/>
        <end position="429"/>
    </location>
</feature>
<evidence type="ECO:0000256" key="6">
    <source>
        <dbReference type="ARBA" id="ARBA00011245"/>
    </source>
</evidence>
<dbReference type="SUPFAM" id="SSF53244">
    <property type="entry name" value="MurD-like peptide ligases, peptide-binding domain"/>
    <property type="match status" value="1"/>
</dbReference>
<dbReference type="InterPro" id="IPR013221">
    <property type="entry name" value="Mur_ligase_cen"/>
</dbReference>
<dbReference type="EC" id="6.3.2.12" evidence="7"/>
<evidence type="ECO:0000256" key="5">
    <source>
        <dbReference type="ARBA" id="ARBA00008276"/>
    </source>
</evidence>
<dbReference type="EMBL" id="CAADFA010000071">
    <property type="protein sequence ID" value="VFJ49500.1"/>
    <property type="molecule type" value="Genomic_DNA"/>
</dbReference>
<comment type="catalytic activity">
    <reaction evidence="20">
        <text>10-formyltetrahydrofolyl-(gamma-L-Glu)(n) + L-glutamate + ATP = 10-formyltetrahydrofolyl-(gamma-L-Glu)(n+1) + ADP + phosphate + H(+)</text>
        <dbReference type="Rhea" id="RHEA:51904"/>
        <dbReference type="Rhea" id="RHEA-COMP:13088"/>
        <dbReference type="Rhea" id="RHEA-COMP:14300"/>
        <dbReference type="ChEBI" id="CHEBI:15378"/>
        <dbReference type="ChEBI" id="CHEBI:29985"/>
        <dbReference type="ChEBI" id="CHEBI:30616"/>
        <dbReference type="ChEBI" id="CHEBI:43474"/>
        <dbReference type="ChEBI" id="CHEBI:134413"/>
        <dbReference type="ChEBI" id="CHEBI:456216"/>
        <dbReference type="EC" id="6.3.2.17"/>
    </reaction>
</comment>
<evidence type="ECO:0000256" key="22">
    <source>
        <dbReference type="ARBA" id="ARBA00049161"/>
    </source>
</evidence>
<dbReference type="SUPFAM" id="SSF53623">
    <property type="entry name" value="MurD-like peptide ligases, catalytic domain"/>
    <property type="match status" value="1"/>
</dbReference>
<evidence type="ECO:0000313" key="28">
    <source>
        <dbReference type="EMBL" id="VFK19101.1"/>
    </source>
</evidence>
<dbReference type="Gene3D" id="3.90.190.20">
    <property type="entry name" value="Mur ligase, C-terminal domain"/>
    <property type="match status" value="1"/>
</dbReference>
<accession>A0A450SBE3</accession>
<dbReference type="UniPathway" id="UPA00077">
    <property type="reaction ID" value="UER00157"/>
</dbReference>
<keyword evidence="11" id="KW-0479">Metal-binding</keyword>
<evidence type="ECO:0000256" key="3">
    <source>
        <dbReference type="ARBA" id="ARBA00004799"/>
    </source>
</evidence>
<dbReference type="Gene3D" id="3.40.1190.10">
    <property type="entry name" value="Mur-like, catalytic domain"/>
    <property type="match status" value="1"/>
</dbReference>
<comment type="pathway">
    <text evidence="4">Cofactor biosynthesis; tetrahydrofolylpolyglutamate biosynthesis.</text>
</comment>
<dbReference type="PANTHER" id="PTHR11136">
    <property type="entry name" value="FOLYLPOLYGLUTAMATE SYNTHASE-RELATED"/>
    <property type="match status" value="1"/>
</dbReference>
<keyword evidence="14" id="KW-0460">Magnesium</keyword>
<evidence type="ECO:0000256" key="9">
    <source>
        <dbReference type="ARBA" id="ARBA00019357"/>
    </source>
</evidence>
<comment type="catalytic activity">
    <reaction evidence="19">
        <text>(6S)-5,6,7,8-tetrahydrofolyl-(gamma-L-Glu)(n) + L-glutamate + ATP = (6S)-5,6,7,8-tetrahydrofolyl-(gamma-L-Glu)(n+1) + ADP + phosphate + H(+)</text>
        <dbReference type="Rhea" id="RHEA:10580"/>
        <dbReference type="Rhea" id="RHEA-COMP:14738"/>
        <dbReference type="Rhea" id="RHEA-COMP:14740"/>
        <dbReference type="ChEBI" id="CHEBI:15378"/>
        <dbReference type="ChEBI" id="CHEBI:29985"/>
        <dbReference type="ChEBI" id="CHEBI:30616"/>
        <dbReference type="ChEBI" id="CHEBI:43474"/>
        <dbReference type="ChEBI" id="CHEBI:141005"/>
        <dbReference type="ChEBI" id="CHEBI:456216"/>
        <dbReference type="EC" id="6.3.2.17"/>
    </reaction>
</comment>
<dbReference type="GO" id="GO:0008841">
    <property type="term" value="F:dihydrofolate synthase activity"/>
    <property type="evidence" value="ECO:0007669"/>
    <property type="project" value="UniProtKB-EC"/>
</dbReference>
<dbReference type="InterPro" id="IPR001645">
    <property type="entry name" value="Folylpolyglutamate_synth"/>
</dbReference>
<dbReference type="NCBIfam" id="NF008101">
    <property type="entry name" value="PRK10846.1"/>
    <property type="match status" value="1"/>
</dbReference>
<evidence type="ECO:0000313" key="26">
    <source>
        <dbReference type="EMBL" id="VFJ49500.1"/>
    </source>
</evidence>
<organism evidence="26">
    <name type="scientific">Candidatus Kentrum sp. FM</name>
    <dbReference type="NCBI Taxonomy" id="2126340"/>
    <lineage>
        <taxon>Bacteria</taxon>
        <taxon>Pseudomonadati</taxon>
        <taxon>Pseudomonadota</taxon>
        <taxon>Gammaproteobacteria</taxon>
        <taxon>Candidatus Kentrum</taxon>
    </lineage>
</organism>
<evidence type="ECO:0000256" key="19">
    <source>
        <dbReference type="ARBA" id="ARBA00047493"/>
    </source>
</evidence>
<comment type="subunit">
    <text evidence="6">Monomer.</text>
</comment>
<evidence type="ECO:0000256" key="14">
    <source>
        <dbReference type="ARBA" id="ARBA00022842"/>
    </source>
</evidence>
<dbReference type="Pfam" id="PF08245">
    <property type="entry name" value="Mur_ligase_M"/>
    <property type="match status" value="1"/>
</dbReference>
<sequence>MRFNRLSDWLAWQETLHPSPVDLGLERVSRVARRLGIGRVPFPVLSVAGTNGKGSCVALLESIFSKAGYRVGTYTSPHLLRYNERVRIHGREASDEALVRAFDAVDKARRANTEINAQGDTTLTYFEFGTLAAMVLFRRAQPDVVVLEVGMGGRLDAVNLFDADVALVTAIGLDHQAWLGHDRETIGREKAGIYRPDRPAICADPAPPASVGDHARSIGAHWYCAGRDFRFSPDTDGWRWESRFGDSYRNLSEPALAGAHQRQNAAGVLMAIHSIRDRLPVPEAALRRGLASVTLPGRFQVIEGKDGITRILDVAHNPQAALALARLLWEHPRPGRTDGQTDGRTLAVVAMLEDKDMEAVLRATWAAIDAWYIAGLDGPRGGSAGKIAAALARIDAGVPVHTGATVADAYHAALRGAEPGDRLVVFGSFHTVGMVSRIIAGGALTEKRTKNLGSCWIPG</sequence>
<keyword evidence="13 23" id="KW-0067">ATP-binding</keyword>
<dbReference type="InterPro" id="IPR036615">
    <property type="entry name" value="Mur_ligase_C_dom_sf"/>
</dbReference>
<evidence type="ECO:0000256" key="23">
    <source>
        <dbReference type="PIRNR" id="PIRNR001563"/>
    </source>
</evidence>